<comment type="caution">
    <text evidence="1">The sequence shown here is derived from an EMBL/GenBank/DDBJ whole genome shotgun (WGS) entry which is preliminary data.</text>
</comment>
<proteinExistence type="predicted"/>
<reference evidence="1 2" key="1">
    <citation type="submission" date="2024-05" db="EMBL/GenBank/DDBJ databases">
        <title>A draft genome resource for the thread blight pathogen Marasmius tenuissimus strain MS-2.</title>
        <authorList>
            <person name="Yulfo-Soto G.E."/>
            <person name="Baruah I.K."/>
            <person name="Amoako-Attah I."/>
            <person name="Bukari Y."/>
            <person name="Meinhardt L.W."/>
            <person name="Bailey B.A."/>
            <person name="Cohen S.P."/>
        </authorList>
    </citation>
    <scope>NUCLEOTIDE SEQUENCE [LARGE SCALE GENOMIC DNA]</scope>
    <source>
        <strain evidence="1 2">MS-2</strain>
    </source>
</reference>
<evidence type="ECO:0000313" key="1">
    <source>
        <dbReference type="EMBL" id="KAL0069363.1"/>
    </source>
</evidence>
<organism evidence="1 2">
    <name type="scientific">Marasmius tenuissimus</name>
    <dbReference type="NCBI Taxonomy" id="585030"/>
    <lineage>
        <taxon>Eukaryota</taxon>
        <taxon>Fungi</taxon>
        <taxon>Dikarya</taxon>
        <taxon>Basidiomycota</taxon>
        <taxon>Agaricomycotina</taxon>
        <taxon>Agaricomycetes</taxon>
        <taxon>Agaricomycetidae</taxon>
        <taxon>Agaricales</taxon>
        <taxon>Marasmiineae</taxon>
        <taxon>Marasmiaceae</taxon>
        <taxon>Marasmius</taxon>
    </lineage>
</organism>
<dbReference type="SUPFAM" id="SSF52047">
    <property type="entry name" value="RNI-like"/>
    <property type="match status" value="1"/>
</dbReference>
<dbReference type="Proteomes" id="UP001437256">
    <property type="component" value="Unassembled WGS sequence"/>
</dbReference>
<evidence type="ECO:0008006" key="3">
    <source>
        <dbReference type="Google" id="ProtNLM"/>
    </source>
</evidence>
<dbReference type="InterPro" id="IPR032675">
    <property type="entry name" value="LRR_dom_sf"/>
</dbReference>
<evidence type="ECO:0000313" key="2">
    <source>
        <dbReference type="Proteomes" id="UP001437256"/>
    </source>
</evidence>
<name>A0ABR3A8Q2_9AGAR</name>
<protein>
    <recommendedName>
        <fullName evidence="3">F-box domain-containing protein</fullName>
    </recommendedName>
</protein>
<gene>
    <name evidence="1" type="ORF">AAF712_003382</name>
</gene>
<dbReference type="EMBL" id="JBBXMP010000012">
    <property type="protein sequence ID" value="KAL0069363.1"/>
    <property type="molecule type" value="Genomic_DNA"/>
</dbReference>
<accession>A0ABR3A8Q2</accession>
<dbReference type="Gene3D" id="3.80.10.10">
    <property type="entry name" value="Ribonuclease Inhibitor"/>
    <property type="match status" value="1"/>
</dbReference>
<keyword evidence="2" id="KW-1185">Reference proteome</keyword>
<sequence>MSICSLPDELLEAVALHCSDTKNLRLVNRRVYEAIEHVLWKSHALNVDIRTDGLSENNVPMLKEFMSGCKTSVPEMARRLRIVYQLLDPRLEDTGLDLDLSAIQKLRSVRTFDRIPVLPLDALCGGKLTKISLHGDPSMSEVRGNLMSTLAQAIRSNKRLSHLTLNWNPYYRIPRVPLLQFSTLFRPALPASLALQTLHLARWKFDFGHPNVTPHLSHLRSLDLTGCEYQDDALWKLLSTQQVSLRRISVETISNELFDYMELISGLEELLLTYFEPEDPILFEELSEQLFYRIIPRHQHTLRVLCIEPDTESLEWAICYHNMHILNLCKGLTHLTIGLGFEFEGEDDSDDSYDEIHTRHNNVVISLILNLTSNHLKLERLTLAELSYYRHYILDIDRLLGSIRILLEETAIPHFEILINTTTFWAKIETGIQPDAYIGFEATRHYESTTEEPQEAPQSSLTILIIVLDVISARHVERDTVAKKESQCKTSELVRTLKIVHGGAGPGPENKVDEDLRLSALRRLKNVRTFIWRACFIADMPDSVIQSLQSFSLLKELVMHYSNIPALPSDVFCGGNLTKISLRGDPSEVEESLMHTLGHQTHTVHHAALINLPSYSMSMSTAMSIIAHKKPLQNSASTVL</sequence>